<evidence type="ECO:0000256" key="4">
    <source>
        <dbReference type="ARBA" id="ARBA00023273"/>
    </source>
</evidence>
<evidence type="ECO:0000313" key="6">
    <source>
        <dbReference type="EMBL" id="KAG7489109.1"/>
    </source>
</evidence>
<proteinExistence type="inferred from homology"/>
<dbReference type="PANTHER" id="PTHR20899">
    <property type="entry name" value="PIERCE HOMOLOG"/>
    <property type="match status" value="1"/>
</dbReference>
<organism evidence="6 7">
    <name type="scientific">Solea senegalensis</name>
    <name type="common">Senegalese sole</name>
    <dbReference type="NCBI Taxonomy" id="28829"/>
    <lineage>
        <taxon>Eukaryota</taxon>
        <taxon>Metazoa</taxon>
        <taxon>Chordata</taxon>
        <taxon>Craniata</taxon>
        <taxon>Vertebrata</taxon>
        <taxon>Euteleostomi</taxon>
        <taxon>Actinopterygii</taxon>
        <taxon>Neopterygii</taxon>
        <taxon>Teleostei</taxon>
        <taxon>Neoteleostei</taxon>
        <taxon>Acanthomorphata</taxon>
        <taxon>Carangaria</taxon>
        <taxon>Pleuronectiformes</taxon>
        <taxon>Pleuronectoidei</taxon>
        <taxon>Soleidae</taxon>
        <taxon>Solea</taxon>
    </lineage>
</organism>
<dbReference type="GO" id="GO:0005879">
    <property type="term" value="C:axonemal microtubule"/>
    <property type="evidence" value="ECO:0007669"/>
    <property type="project" value="InterPro"/>
</dbReference>
<evidence type="ECO:0000256" key="3">
    <source>
        <dbReference type="ARBA" id="ARBA00023212"/>
    </source>
</evidence>
<reference evidence="6 7" key="1">
    <citation type="journal article" date="2021" name="Sci. Rep.">
        <title>Chromosome anchoring in Senegalese sole (Solea senegalensis) reveals sex-associated markers and genome rearrangements in flatfish.</title>
        <authorList>
            <person name="Guerrero-Cozar I."/>
            <person name="Gomez-Garrido J."/>
            <person name="Berbel C."/>
            <person name="Martinez-Blanch J.F."/>
            <person name="Alioto T."/>
            <person name="Claros M.G."/>
            <person name="Gagnaire P.A."/>
            <person name="Manchado M."/>
        </authorList>
    </citation>
    <scope>NUCLEOTIDE SEQUENCE [LARGE SCALE GENOMIC DNA]</scope>
    <source>
        <strain evidence="6">Sse05_10M</strain>
    </source>
</reference>
<protein>
    <submittedName>
        <fullName evidence="6">Uncharacterized protein</fullName>
    </submittedName>
</protein>
<dbReference type="GO" id="GO:0035082">
    <property type="term" value="P:axoneme assembly"/>
    <property type="evidence" value="ECO:0007669"/>
    <property type="project" value="InterPro"/>
</dbReference>
<dbReference type="InterPro" id="IPR026507">
    <property type="entry name" value="PIRC1/2"/>
</dbReference>
<accession>A0AAV6QCX1</accession>
<comment type="caution">
    <text evidence="6">The sequence shown here is derived from an EMBL/GenBank/DDBJ whole genome shotgun (WGS) entry which is preliminary data.</text>
</comment>
<name>A0AAV6QCX1_SOLSE</name>
<evidence type="ECO:0000313" key="7">
    <source>
        <dbReference type="Proteomes" id="UP000693946"/>
    </source>
</evidence>
<keyword evidence="4" id="KW-0966">Cell projection</keyword>
<comment type="similarity">
    <text evidence="5">Belongs to the PIERCE1 family.</text>
</comment>
<dbReference type="Pfam" id="PF14892">
    <property type="entry name" value="PIRC1_2"/>
    <property type="match status" value="1"/>
</dbReference>
<comment type="subcellular location">
    <subcellularLocation>
        <location evidence="1">Cytoplasm</location>
        <location evidence="1">Cytoskeleton</location>
        <location evidence="1">Cilium axoneme</location>
    </subcellularLocation>
</comment>
<dbReference type="PANTHER" id="PTHR20899:SF1">
    <property type="entry name" value="PIERCER OF MICROTUBULE WALL 1 PROTEIN"/>
    <property type="match status" value="1"/>
</dbReference>
<keyword evidence="2" id="KW-0963">Cytoplasm</keyword>
<keyword evidence="3" id="KW-0206">Cytoskeleton</keyword>
<evidence type="ECO:0000256" key="2">
    <source>
        <dbReference type="ARBA" id="ARBA00022490"/>
    </source>
</evidence>
<dbReference type="Proteomes" id="UP000693946">
    <property type="component" value="Linkage Group LG5"/>
</dbReference>
<evidence type="ECO:0000256" key="1">
    <source>
        <dbReference type="ARBA" id="ARBA00004430"/>
    </source>
</evidence>
<dbReference type="EMBL" id="JAGKHQ010000017">
    <property type="protein sequence ID" value="KAG7489109.1"/>
    <property type="molecule type" value="Genomic_DNA"/>
</dbReference>
<keyword evidence="7" id="KW-1185">Reference proteome</keyword>
<gene>
    <name evidence="6" type="ORF">JOB18_005015</name>
</gene>
<dbReference type="AlphaFoldDB" id="A0AAV6QCX1"/>
<sequence>MAATTTLPLSSIIVMLDTRKHTQEESLGIRSVMEEQRVQTCDFYRTDPNLPFRFNNPDCFHGYSQTNNNPLYRTTNQTYGSKKPTVHEIQTQYRGMSRKFSQAMLRSGMYCDHGFNTSADSSRVTAPMATQTKKSNLHYLHHHINQNKDQAENK</sequence>
<evidence type="ECO:0000256" key="5">
    <source>
        <dbReference type="ARBA" id="ARBA00038014"/>
    </source>
</evidence>